<feature type="region of interest" description="Disordered" evidence="4">
    <location>
        <begin position="486"/>
        <end position="511"/>
    </location>
</feature>
<keyword evidence="3" id="KW-0175">Coiled coil</keyword>
<feature type="coiled-coil region" evidence="3">
    <location>
        <begin position="628"/>
        <end position="670"/>
    </location>
</feature>
<evidence type="ECO:0000256" key="4">
    <source>
        <dbReference type="SAM" id="MobiDB-lite"/>
    </source>
</evidence>
<dbReference type="SUPFAM" id="SSF101898">
    <property type="entry name" value="NHL repeat"/>
    <property type="match status" value="1"/>
</dbReference>
<dbReference type="CDD" id="cd05819">
    <property type="entry name" value="NHL"/>
    <property type="match status" value="1"/>
</dbReference>
<proteinExistence type="predicted"/>
<sequence>MTGQPSMVSELASLTSASKTVERSTTVSYSYVTDWYINLIRAFQEVPPAQSCKKKFVEECCILYEHNPTILQTIKEFSNTYVPEEAIRWYTRDGFLYKVLNRVLREKNQQTIQLLHFLIYDLNRQLKNEIKMTPQNWMKADTVRLYRGQLMSMDELQQLRNNKGEELFVNSFLSLTTDLAVANMFSGAGAFGLDSPMQSVIFHIEWAAIIPTQGPANIERLSFNRDEGEILLSPTYTVNFLDCVYDEQERVWNATFSRIAQTDDPLIRISDDERLMKLELILRYLLEEKDSLDDDTEDMLDTSSVLQDGEFEFTRKFCSTFVEDVPILLRELKLPELCSVTLNDDSSDRFHLRTLRSFTADALDHGPKIEDDIIVTLYDALGGVFKMNGKLMEAYYYYQKASIYDKPQSQTTYTRQAHLAQIHKLNGNYELAWNIFNELMDRTNDADNFLYEDIAFFRSSDMSDQTFLQNSHKFLQYCSSYDDADNDVEDDNDADDDDNDDHDDDDDSEHVDDERMAYVIEAWAELGYRQNKNKYSFRFFEVLRQMATAKNKAQCFVCNKEKNTYDCKGCSKEFCFQHLTEHRQILDKQLDEIINDHDQFQHTIIQQKQNPQNASLIQQIDQWEKNSIEKIQQTAQQCRETLMKSTEKSINDVEKKFIELSKKLKEIREENEFNELDLNHFQLQLKQITKEFVTPSNISIRQDSQEFIKKILVISSFETIQIKKNKFQQFAITVAGGSGKGHELNQLSDALGIFIDNDKSVYIADSYNHRIVKWKLNSVTGQIIAGGNQNNQLNYPTNIIFDKKNNSFIISEWGNKRIIRCFGQTQQTIISNIRCTGLTIDKNGFIYVSDWDNHEVRRWKQGDTEGELVAGGNGYGNHLNQLNVSTFIFIDDEYSLYISDNKNHRVMKWKKDAKEGIIVAGGNGQGNSLRQLSSPQGVFADHSGQIYVADEGNNRLMRWCEGDKEGEIVVSTNVQGNQLNCPTGLSFDNDENLYVVDRNNHRVLKYKQI</sequence>
<evidence type="ECO:0000313" key="5">
    <source>
        <dbReference type="EMBL" id="CAF0957016.1"/>
    </source>
</evidence>
<dbReference type="AlphaFoldDB" id="A0A814DNR6"/>
<keyword evidence="1" id="KW-0677">Repeat</keyword>
<gene>
    <name evidence="5" type="ORF">IZO911_LOCUS15328</name>
</gene>
<accession>A0A814DNR6</accession>
<dbReference type="Gene3D" id="2.120.10.30">
    <property type="entry name" value="TolB, C-terminal domain"/>
    <property type="match status" value="2"/>
</dbReference>
<dbReference type="Proteomes" id="UP000663860">
    <property type="component" value="Unassembled WGS sequence"/>
</dbReference>
<dbReference type="PANTHER" id="PTHR24104">
    <property type="entry name" value="E3 UBIQUITIN-PROTEIN LIGASE NHLRC1-RELATED"/>
    <property type="match status" value="1"/>
</dbReference>
<name>A0A814DNR6_9BILA</name>
<dbReference type="PANTHER" id="PTHR24104:SF25">
    <property type="entry name" value="PROTEIN LIN-41"/>
    <property type="match status" value="1"/>
</dbReference>
<dbReference type="PROSITE" id="PS51125">
    <property type="entry name" value="NHL"/>
    <property type="match status" value="1"/>
</dbReference>
<reference evidence="5" key="1">
    <citation type="submission" date="2021-02" db="EMBL/GenBank/DDBJ databases">
        <authorList>
            <person name="Nowell W R."/>
        </authorList>
    </citation>
    <scope>NUCLEOTIDE SEQUENCE</scope>
</reference>
<dbReference type="SUPFAM" id="SSF56399">
    <property type="entry name" value="ADP-ribosylation"/>
    <property type="match status" value="1"/>
</dbReference>
<dbReference type="GO" id="GO:0008270">
    <property type="term" value="F:zinc ion binding"/>
    <property type="evidence" value="ECO:0007669"/>
    <property type="project" value="UniProtKB-KW"/>
</dbReference>
<evidence type="ECO:0000256" key="2">
    <source>
        <dbReference type="PROSITE-ProRule" id="PRU00504"/>
    </source>
</evidence>
<evidence type="ECO:0000256" key="1">
    <source>
        <dbReference type="ARBA" id="ARBA00022737"/>
    </source>
</evidence>
<dbReference type="InterPro" id="IPR011042">
    <property type="entry name" value="6-blade_b-propeller_TolB-like"/>
</dbReference>
<evidence type="ECO:0000313" key="6">
    <source>
        <dbReference type="Proteomes" id="UP000663860"/>
    </source>
</evidence>
<dbReference type="Gene3D" id="3.90.176.10">
    <property type="entry name" value="Toxin ADP-ribosyltransferase, Chain A, domain 1"/>
    <property type="match status" value="1"/>
</dbReference>
<dbReference type="Pfam" id="PF01436">
    <property type="entry name" value="NHL"/>
    <property type="match status" value="2"/>
</dbReference>
<comment type="caution">
    <text evidence="5">The sequence shown here is derived from an EMBL/GenBank/DDBJ whole genome shotgun (WGS) entry which is preliminary data.</text>
</comment>
<dbReference type="InterPro" id="IPR001258">
    <property type="entry name" value="NHL_repeat"/>
</dbReference>
<dbReference type="InterPro" id="IPR050952">
    <property type="entry name" value="TRIM-NHL_E3_ligases"/>
</dbReference>
<dbReference type="EMBL" id="CAJNOE010000132">
    <property type="protein sequence ID" value="CAF0957016.1"/>
    <property type="molecule type" value="Genomic_DNA"/>
</dbReference>
<organism evidence="5 6">
    <name type="scientific">Adineta steineri</name>
    <dbReference type="NCBI Taxonomy" id="433720"/>
    <lineage>
        <taxon>Eukaryota</taxon>
        <taxon>Metazoa</taxon>
        <taxon>Spiralia</taxon>
        <taxon>Gnathifera</taxon>
        <taxon>Rotifera</taxon>
        <taxon>Eurotatoria</taxon>
        <taxon>Bdelloidea</taxon>
        <taxon>Adinetida</taxon>
        <taxon>Adinetidae</taxon>
        <taxon>Adineta</taxon>
    </lineage>
</organism>
<evidence type="ECO:0000256" key="3">
    <source>
        <dbReference type="SAM" id="Coils"/>
    </source>
</evidence>
<protein>
    <submittedName>
        <fullName evidence="5">Uncharacterized protein</fullName>
    </submittedName>
</protein>
<feature type="repeat" description="NHL" evidence="2">
    <location>
        <begin position="966"/>
        <end position="1009"/>
    </location>
</feature>